<protein>
    <submittedName>
        <fullName evidence="8">Uncharacterized protein</fullName>
    </submittedName>
</protein>
<organism evidence="8">
    <name type="scientific">Dissoconium aciculare CBS 342.82</name>
    <dbReference type="NCBI Taxonomy" id="1314786"/>
    <lineage>
        <taxon>Eukaryota</taxon>
        <taxon>Fungi</taxon>
        <taxon>Dikarya</taxon>
        <taxon>Ascomycota</taxon>
        <taxon>Pezizomycotina</taxon>
        <taxon>Dothideomycetes</taxon>
        <taxon>Dothideomycetidae</taxon>
        <taxon>Mycosphaerellales</taxon>
        <taxon>Dissoconiaceae</taxon>
        <taxon>Dissoconium</taxon>
    </lineage>
</organism>
<reference evidence="8" key="2">
    <citation type="submission" date="2020-04" db="EMBL/GenBank/DDBJ databases">
        <authorList>
            <consortium name="NCBI Genome Project"/>
        </authorList>
    </citation>
    <scope>NUCLEOTIDE SEQUENCE</scope>
    <source>
        <strain evidence="8">CBS 342.82</strain>
    </source>
</reference>
<dbReference type="Pfam" id="PF04117">
    <property type="entry name" value="Mpv17_PMP22"/>
    <property type="match status" value="1"/>
</dbReference>
<dbReference type="GeneID" id="54361836"/>
<dbReference type="PANTHER" id="PTHR11266">
    <property type="entry name" value="PEROXISOMAL MEMBRANE PROTEIN 2, PXMP2 MPV17"/>
    <property type="match status" value="1"/>
</dbReference>
<dbReference type="PANTHER" id="PTHR11266:SF50">
    <property type="entry name" value="VACUOLAR MEMBRANE PROTEIN YOR292C"/>
    <property type="match status" value="1"/>
</dbReference>
<feature type="transmembrane region" description="Helical" evidence="6">
    <location>
        <begin position="21"/>
        <end position="42"/>
    </location>
</feature>
<reference evidence="8" key="1">
    <citation type="submission" date="2020-01" db="EMBL/GenBank/DDBJ databases">
        <authorList>
            <consortium name="DOE Joint Genome Institute"/>
            <person name="Haridas S."/>
            <person name="Albert R."/>
            <person name="Binder M."/>
            <person name="Bloem J."/>
            <person name="Labutti K."/>
            <person name="Salamov A."/>
            <person name="Andreopoulos B."/>
            <person name="Baker S.E."/>
            <person name="Barry K."/>
            <person name="Bills G."/>
            <person name="Bluhm B.H."/>
            <person name="Cannon C."/>
            <person name="Castanera R."/>
            <person name="Culley D.E."/>
            <person name="Daum C."/>
            <person name="Ezra D."/>
            <person name="Gonzalez J.B."/>
            <person name="Henrissat B."/>
            <person name="Kuo A."/>
            <person name="Liang C."/>
            <person name="Lipzen A."/>
            <person name="Lutzoni F."/>
            <person name="Magnuson J."/>
            <person name="Mondo S."/>
            <person name="Nolan M."/>
            <person name="Ohm R."/>
            <person name="Pangilinan J."/>
            <person name="Park H.-J."/>
            <person name="Ramirez L."/>
            <person name="Alfaro M."/>
            <person name="Sun H."/>
            <person name="Tritt A."/>
            <person name="Yoshinaga Y."/>
            <person name="Zwiers L.-H."/>
            <person name="Turgeon B.G."/>
            <person name="Goodwin S.B."/>
            <person name="Spatafora J.W."/>
            <person name="Crous P.W."/>
            <person name="Grigoriev I.V."/>
        </authorList>
    </citation>
    <scope>NUCLEOTIDE SEQUENCE</scope>
    <source>
        <strain evidence="8">CBS 342.82</strain>
    </source>
</reference>
<dbReference type="RefSeq" id="XP_033463555.1">
    <property type="nucleotide sequence ID" value="XM_033604036.1"/>
</dbReference>
<evidence type="ECO:0000256" key="4">
    <source>
        <dbReference type="ARBA" id="ARBA00022989"/>
    </source>
</evidence>
<dbReference type="GO" id="GO:0005739">
    <property type="term" value="C:mitochondrion"/>
    <property type="evidence" value="ECO:0007669"/>
    <property type="project" value="TreeGrafter"/>
</dbReference>
<keyword evidence="5 6" id="KW-0472">Membrane</keyword>
<evidence type="ECO:0000256" key="5">
    <source>
        <dbReference type="ARBA" id="ARBA00023136"/>
    </source>
</evidence>
<evidence type="ECO:0000256" key="1">
    <source>
        <dbReference type="ARBA" id="ARBA00004141"/>
    </source>
</evidence>
<evidence type="ECO:0000256" key="3">
    <source>
        <dbReference type="ARBA" id="ARBA00022692"/>
    </source>
</evidence>
<evidence type="ECO:0000313" key="8">
    <source>
        <dbReference type="RefSeq" id="XP_033463555.1"/>
    </source>
</evidence>
<proteinExistence type="inferred from homology"/>
<sequence length="269" mass="30495">MGFNDSRRRLLRQLNSRYIYGKYPLLHAIVAFVELAMISILVRGFNTSYARRPVLTTMITNAVLGGIADTVAQTLTAIKRRARQKALDPDSVQSDFLSIEIQELDRKVPWPEDDYMLPASKRGPPPFDFERTVRFMSYGFIMAPIQHHWFAFLGKTFPVVAGKKTSNVLRMVAMDQFIFAPCSLAFFFTFMTVTEGGGRRAVLKKFEEVYLPALKANFLVWPLVQILNFRLVPMQFQIPFVATIGIFWTAYLSMSNSSDEPVASPAVSA</sequence>
<feature type="transmembrane region" description="Helical" evidence="6">
    <location>
        <begin position="210"/>
        <end position="229"/>
    </location>
</feature>
<keyword evidence="4 6" id="KW-1133">Transmembrane helix</keyword>
<evidence type="ECO:0000313" key="7">
    <source>
        <dbReference type="Proteomes" id="UP000504637"/>
    </source>
</evidence>
<feature type="transmembrane region" description="Helical" evidence="6">
    <location>
        <begin position="236"/>
        <end position="254"/>
    </location>
</feature>
<reference evidence="8" key="3">
    <citation type="submission" date="2025-08" db="UniProtKB">
        <authorList>
            <consortium name="RefSeq"/>
        </authorList>
    </citation>
    <scope>IDENTIFICATION</scope>
    <source>
        <strain evidence="8">CBS 342.82</strain>
    </source>
</reference>
<dbReference type="InterPro" id="IPR007248">
    <property type="entry name" value="Mpv17_PMP22"/>
</dbReference>
<keyword evidence="3 6" id="KW-0812">Transmembrane</keyword>
<comment type="subcellular location">
    <subcellularLocation>
        <location evidence="1">Membrane</location>
        <topology evidence="1">Multi-pass membrane protein</topology>
    </subcellularLocation>
</comment>
<comment type="similarity">
    <text evidence="2 6">Belongs to the peroxisomal membrane protein PXMP2/4 family.</text>
</comment>
<feature type="transmembrane region" description="Helical" evidence="6">
    <location>
        <begin position="172"/>
        <end position="190"/>
    </location>
</feature>
<gene>
    <name evidence="8" type="ORF">K489DRAFT_376935</name>
</gene>
<dbReference type="AlphaFoldDB" id="A0A6J3MFT3"/>
<dbReference type="GO" id="GO:0016020">
    <property type="term" value="C:membrane"/>
    <property type="evidence" value="ECO:0007669"/>
    <property type="project" value="UniProtKB-SubCell"/>
</dbReference>
<feature type="transmembrane region" description="Helical" evidence="6">
    <location>
        <begin position="54"/>
        <end position="75"/>
    </location>
</feature>
<evidence type="ECO:0000256" key="6">
    <source>
        <dbReference type="RuleBase" id="RU363053"/>
    </source>
</evidence>
<evidence type="ECO:0000256" key="2">
    <source>
        <dbReference type="ARBA" id="ARBA00006824"/>
    </source>
</evidence>
<dbReference type="OrthoDB" id="10267969at2759"/>
<dbReference type="Proteomes" id="UP000504637">
    <property type="component" value="Unplaced"/>
</dbReference>
<name>A0A6J3MFT3_9PEZI</name>
<keyword evidence="7" id="KW-1185">Reference proteome</keyword>
<accession>A0A6J3MFT3</accession>